<dbReference type="EMBL" id="JRPC02000002">
    <property type="protein sequence ID" value="TLE16957.1"/>
    <property type="molecule type" value="Genomic_DNA"/>
</dbReference>
<gene>
    <name evidence="1" type="ORF">LS72_000805</name>
</gene>
<sequence length="135" mass="15397">MYSSNGKNFYMGNDEFYLKFSSINSQDMTRIDKYTTSSVEEELNRMIKLDKDANLLSSESFSSLLENLLKKMDKKLKKLLAKELAKAGINAKSIDLTASPEEILQQIMENPKGEEVLNNIQKQLGQEQKGHRDSN</sequence>
<keyword evidence="2" id="KW-1185">Reference proteome</keyword>
<evidence type="ECO:0000313" key="1">
    <source>
        <dbReference type="EMBL" id="TLE16957.1"/>
    </source>
</evidence>
<name>A0A4U8UIP4_9HELI</name>
<dbReference type="Proteomes" id="UP000029920">
    <property type="component" value="Unassembled WGS sequence"/>
</dbReference>
<evidence type="ECO:0000313" key="2">
    <source>
        <dbReference type="Proteomes" id="UP000029920"/>
    </source>
</evidence>
<organism evidence="1 2">
    <name type="scientific">Helicobacter apodemus</name>
    <dbReference type="NCBI Taxonomy" id="135569"/>
    <lineage>
        <taxon>Bacteria</taxon>
        <taxon>Pseudomonadati</taxon>
        <taxon>Campylobacterota</taxon>
        <taxon>Epsilonproteobacteria</taxon>
        <taxon>Campylobacterales</taxon>
        <taxon>Helicobacteraceae</taxon>
        <taxon>Helicobacter</taxon>
    </lineage>
</organism>
<dbReference type="RefSeq" id="WP_034554134.1">
    <property type="nucleotide sequence ID" value="NZ_JRPC02000002.1"/>
</dbReference>
<protein>
    <submittedName>
        <fullName evidence="1">Uncharacterized protein</fullName>
    </submittedName>
</protein>
<reference evidence="1 2" key="1">
    <citation type="journal article" date="2014" name="Genome Announc.">
        <title>Draft genome sequences of eight enterohepatic helicobacter species isolated from both laboratory and wild rodents.</title>
        <authorList>
            <person name="Sheh A."/>
            <person name="Shen Z."/>
            <person name="Fox J.G."/>
        </authorList>
    </citation>
    <scope>NUCLEOTIDE SEQUENCE [LARGE SCALE GENOMIC DNA]</scope>
    <source>
        <strain evidence="1 2">MIT-03-7007</strain>
    </source>
</reference>
<accession>A0A4U8UIP4</accession>
<proteinExistence type="predicted"/>
<comment type="caution">
    <text evidence="1">The sequence shown here is derived from an EMBL/GenBank/DDBJ whole genome shotgun (WGS) entry which is preliminary data.</text>
</comment>
<dbReference type="AlphaFoldDB" id="A0A4U8UIP4"/>